<name>A0A6B0GKB8_9EURY</name>
<evidence type="ECO:0000313" key="1">
    <source>
        <dbReference type="EMBL" id="MWG33233.1"/>
    </source>
</evidence>
<reference evidence="1 2" key="1">
    <citation type="submission" date="2019-12" db="EMBL/GenBank/DDBJ databases">
        <title>Halocatena pleomorpha gen. nov. sp. nov., an extremely halophilic archaeon of family Halobacteriaceae isolated from saltpan soil.</title>
        <authorList>
            <person name="Pal Y."/>
            <person name="Verma A."/>
            <person name="Krishnamurthi S."/>
            <person name="Kumar P."/>
        </authorList>
    </citation>
    <scope>NUCLEOTIDE SEQUENCE [LARGE SCALE GENOMIC DNA]</scope>
    <source>
        <strain evidence="1 2">JCM 16495</strain>
    </source>
</reference>
<dbReference type="PROSITE" id="PS51257">
    <property type="entry name" value="PROKAR_LIPOPROTEIN"/>
    <property type="match status" value="1"/>
</dbReference>
<organism evidence="1 2">
    <name type="scientific">Halomarina oriensis</name>
    <dbReference type="NCBI Taxonomy" id="671145"/>
    <lineage>
        <taxon>Archaea</taxon>
        <taxon>Methanobacteriati</taxon>
        <taxon>Methanobacteriota</taxon>
        <taxon>Stenosarchaea group</taxon>
        <taxon>Halobacteria</taxon>
        <taxon>Halobacteriales</taxon>
        <taxon>Natronomonadaceae</taxon>
        <taxon>Halomarina</taxon>
    </lineage>
</organism>
<dbReference type="RefSeq" id="WP_158202968.1">
    <property type="nucleotide sequence ID" value="NZ_WSZK01000006.1"/>
</dbReference>
<dbReference type="EMBL" id="WSZK01000006">
    <property type="protein sequence ID" value="MWG33233.1"/>
    <property type="molecule type" value="Genomic_DNA"/>
</dbReference>
<accession>A0A6B0GKB8</accession>
<evidence type="ECO:0000313" key="2">
    <source>
        <dbReference type="Proteomes" id="UP000451471"/>
    </source>
</evidence>
<keyword evidence="2" id="KW-1185">Reference proteome</keyword>
<dbReference type="Proteomes" id="UP000451471">
    <property type="component" value="Unassembled WGS sequence"/>
</dbReference>
<proteinExistence type="predicted"/>
<dbReference type="OrthoDB" id="282577at2157"/>
<protein>
    <submittedName>
        <fullName evidence="1">Uncharacterized protein</fullName>
    </submittedName>
</protein>
<gene>
    <name evidence="1" type="ORF">GQS65_01795</name>
</gene>
<comment type="caution">
    <text evidence="1">The sequence shown here is derived from an EMBL/GenBank/DDBJ whole genome shotgun (WGS) entry which is preliminary data.</text>
</comment>
<dbReference type="AlphaFoldDB" id="A0A6B0GKB8"/>
<sequence length="156" mass="17276">MSSIGRRRLLAASVSGFASLAGCSALRDEETEFSHEPYRIGEVALNNHDSIAHEADLLIRRDDEVVHWQSYELPPRDPGTDGSWERIPAATFDGCTPGVYRLAVRVDGEERRVFPTVSDRSHDGNSRVVRLHGDGEFDYLAGAKRQFCSSPTATTE</sequence>